<organism evidence="2 3">
    <name type="scientific">Aliidongia dinghuensis</name>
    <dbReference type="NCBI Taxonomy" id="1867774"/>
    <lineage>
        <taxon>Bacteria</taxon>
        <taxon>Pseudomonadati</taxon>
        <taxon>Pseudomonadota</taxon>
        <taxon>Alphaproteobacteria</taxon>
        <taxon>Rhodospirillales</taxon>
        <taxon>Dongiaceae</taxon>
        <taxon>Aliidongia</taxon>
    </lineage>
</organism>
<comment type="caution">
    <text evidence="2">The sequence shown here is derived from an EMBL/GenBank/DDBJ whole genome shotgun (WGS) entry which is preliminary data.</text>
</comment>
<gene>
    <name evidence="2" type="ORF">GCM10011611_55630</name>
</gene>
<dbReference type="InterPro" id="IPR036237">
    <property type="entry name" value="Xyl_isomerase-like_sf"/>
</dbReference>
<keyword evidence="3" id="KW-1185">Reference proteome</keyword>
<accession>A0A8J2YYP6</accession>
<evidence type="ECO:0000313" key="3">
    <source>
        <dbReference type="Proteomes" id="UP000646365"/>
    </source>
</evidence>
<dbReference type="GO" id="GO:0016853">
    <property type="term" value="F:isomerase activity"/>
    <property type="evidence" value="ECO:0007669"/>
    <property type="project" value="UniProtKB-KW"/>
</dbReference>
<name>A0A8J2YYP6_9PROT</name>
<proteinExistence type="predicted"/>
<evidence type="ECO:0000259" key="1">
    <source>
        <dbReference type="Pfam" id="PF01261"/>
    </source>
</evidence>
<reference evidence="2" key="1">
    <citation type="journal article" date="2014" name="Int. J. Syst. Evol. Microbiol.">
        <title>Complete genome sequence of Corynebacterium casei LMG S-19264T (=DSM 44701T), isolated from a smear-ripened cheese.</title>
        <authorList>
            <consortium name="US DOE Joint Genome Institute (JGI-PGF)"/>
            <person name="Walter F."/>
            <person name="Albersmeier A."/>
            <person name="Kalinowski J."/>
            <person name="Ruckert C."/>
        </authorList>
    </citation>
    <scope>NUCLEOTIDE SEQUENCE</scope>
    <source>
        <strain evidence="2">CGMCC 1.15725</strain>
    </source>
</reference>
<dbReference type="InterPro" id="IPR050312">
    <property type="entry name" value="IolE/XylAMocC-like"/>
</dbReference>
<dbReference type="Pfam" id="PF01261">
    <property type="entry name" value="AP_endonuc_2"/>
    <property type="match status" value="1"/>
</dbReference>
<keyword evidence="2" id="KW-0413">Isomerase</keyword>
<dbReference type="AlphaFoldDB" id="A0A8J2YYP6"/>
<evidence type="ECO:0000313" key="2">
    <source>
        <dbReference type="EMBL" id="GGF42056.1"/>
    </source>
</evidence>
<dbReference type="PANTHER" id="PTHR12110:SF48">
    <property type="entry name" value="BLL3656 PROTEIN"/>
    <property type="match status" value="1"/>
</dbReference>
<dbReference type="Proteomes" id="UP000646365">
    <property type="component" value="Unassembled WGS sequence"/>
</dbReference>
<protein>
    <submittedName>
        <fullName evidence="2">Xylose isomerase</fullName>
    </submittedName>
</protein>
<feature type="domain" description="Xylose isomerase-like TIM barrel" evidence="1">
    <location>
        <begin position="20"/>
        <end position="229"/>
    </location>
</feature>
<dbReference type="InterPro" id="IPR013022">
    <property type="entry name" value="Xyl_isomerase-like_TIM-brl"/>
</dbReference>
<dbReference type="PANTHER" id="PTHR12110">
    <property type="entry name" value="HYDROXYPYRUVATE ISOMERASE"/>
    <property type="match status" value="1"/>
</dbReference>
<dbReference type="SUPFAM" id="SSF51658">
    <property type="entry name" value="Xylose isomerase-like"/>
    <property type="match status" value="1"/>
</dbReference>
<dbReference type="Gene3D" id="3.20.20.150">
    <property type="entry name" value="Divalent-metal-dependent TIM barrel enzymes"/>
    <property type="match status" value="1"/>
</dbReference>
<sequence length="282" mass="29164">MIPLGVAHLTALELPPPAFVRAATKAGFRSVGLRLHPAMAGGAAYPTQTGTKAHSELRDLLRAEGVTLHDIEFIQLTPEIVVDSFAAMLEAGADLGAVAVTVSGDDKVTGRLTENFAAMCDLAASFGLRVDLEFMRWRAIGTLAQAASIVVDAGKPNGAVLVDALHLSRSGGTPADLRNLPAGLVRAAQLCDAGAVLPTTDEDTILEARGGRLPPGDGALPLVALLDSLPPDTALGAEVPLPALDADTRLARVYAGMRNVLAATDRSARPASITITNFPEDS</sequence>
<reference evidence="2" key="2">
    <citation type="submission" date="2020-09" db="EMBL/GenBank/DDBJ databases">
        <authorList>
            <person name="Sun Q."/>
            <person name="Zhou Y."/>
        </authorList>
    </citation>
    <scope>NUCLEOTIDE SEQUENCE</scope>
    <source>
        <strain evidence="2">CGMCC 1.15725</strain>
    </source>
</reference>
<dbReference type="EMBL" id="BMJQ01000018">
    <property type="protein sequence ID" value="GGF42056.1"/>
    <property type="molecule type" value="Genomic_DNA"/>
</dbReference>